<evidence type="ECO:0000313" key="1">
    <source>
        <dbReference type="EMBL" id="NGP19453.1"/>
    </source>
</evidence>
<organism evidence="1 2">
    <name type="scientific">Devosia aurantiaca</name>
    <dbReference type="NCBI Taxonomy" id="2714858"/>
    <lineage>
        <taxon>Bacteria</taxon>
        <taxon>Pseudomonadati</taxon>
        <taxon>Pseudomonadota</taxon>
        <taxon>Alphaproteobacteria</taxon>
        <taxon>Hyphomicrobiales</taxon>
        <taxon>Devosiaceae</taxon>
        <taxon>Devosia</taxon>
    </lineage>
</organism>
<proteinExistence type="predicted"/>
<reference evidence="1 2" key="1">
    <citation type="submission" date="2020-02" db="EMBL/GenBank/DDBJ databases">
        <authorList>
            <person name="Khan S.A."/>
            <person name="Jeon C.O."/>
            <person name="Chun B.H."/>
        </authorList>
    </citation>
    <scope>NUCLEOTIDE SEQUENCE [LARGE SCALE GENOMIC DNA]</scope>
    <source>
        <strain evidence="1 2">H239</strain>
    </source>
</reference>
<evidence type="ECO:0000313" key="2">
    <source>
        <dbReference type="Proteomes" id="UP000474802"/>
    </source>
</evidence>
<dbReference type="Proteomes" id="UP000474802">
    <property type="component" value="Unassembled WGS sequence"/>
</dbReference>
<dbReference type="EMBL" id="JAALFG010000006">
    <property type="protein sequence ID" value="NGP19453.1"/>
    <property type="molecule type" value="Genomic_DNA"/>
</dbReference>
<gene>
    <name evidence="1" type="ORF">G5575_19055</name>
</gene>
<dbReference type="AlphaFoldDB" id="A0A6M1SYQ5"/>
<protein>
    <recommendedName>
        <fullName evidence="3">Pentapeptide repeat-containing protein</fullName>
    </recommendedName>
</protein>
<sequence>MQRAVLPPLKPHPRHCIVPGGRGNLTLSSCAKTHMPAQPRAKLAAVTQSDPIPHPELEADCDRCFGLCCTALSFSRPDGFGHDKPAGILCHFLAGDYRCSIHPRREDLGYEGCIDFTCLGAGQRASQQFATQNWQRDPTTRRQMFARFAQLLKLQEIRQAMIEAGKMEIGEVQEQQRLQLLTEIAKSADGMGDSGTEENDVLTRAQTWLNEIIKHANRRGGPWRKR</sequence>
<keyword evidence="2" id="KW-1185">Reference proteome</keyword>
<name>A0A6M1SYQ5_9HYPH</name>
<reference evidence="1 2" key="2">
    <citation type="submission" date="2020-03" db="EMBL/GenBank/DDBJ databases">
        <title>Devosia chinhatensis sp. nov., isolated from a hexachlorocyclohexane (HCH) dump site in India.</title>
        <authorList>
            <person name="Kumar M."/>
            <person name="Lal R."/>
        </authorList>
    </citation>
    <scope>NUCLEOTIDE SEQUENCE [LARGE SCALE GENOMIC DNA]</scope>
    <source>
        <strain evidence="1 2">H239</strain>
    </source>
</reference>
<evidence type="ECO:0008006" key="3">
    <source>
        <dbReference type="Google" id="ProtNLM"/>
    </source>
</evidence>
<comment type="caution">
    <text evidence="1">The sequence shown here is derived from an EMBL/GenBank/DDBJ whole genome shotgun (WGS) entry which is preliminary data.</text>
</comment>
<accession>A0A6M1SYQ5</accession>